<comment type="caution">
    <text evidence="2">The sequence shown here is derived from an EMBL/GenBank/DDBJ whole genome shotgun (WGS) entry which is preliminary data.</text>
</comment>
<reference evidence="2 3" key="1">
    <citation type="journal article" date="2018" name="Nat. Biotechnol.">
        <title>A standardized bacterial taxonomy based on genome phylogeny substantially revises the tree of life.</title>
        <authorList>
            <person name="Parks D.H."/>
            <person name="Chuvochina M."/>
            <person name="Waite D.W."/>
            <person name="Rinke C."/>
            <person name="Skarshewski A."/>
            <person name="Chaumeil P.A."/>
            <person name="Hugenholtz P."/>
        </authorList>
    </citation>
    <scope>NUCLEOTIDE SEQUENCE [LARGE SCALE GENOMIC DNA]</scope>
    <source>
        <strain evidence="2">UBA12021</strain>
    </source>
</reference>
<protein>
    <recommendedName>
        <fullName evidence="4">YggT family protein</fullName>
    </recommendedName>
</protein>
<proteinExistence type="predicted"/>
<accession>A0A656PQE7</accession>
<dbReference type="EMBL" id="DQFB01000003">
    <property type="protein sequence ID" value="HCQ40517.1"/>
    <property type="molecule type" value="Genomic_DNA"/>
</dbReference>
<dbReference type="GO" id="GO:0016020">
    <property type="term" value="C:membrane"/>
    <property type="evidence" value="ECO:0007669"/>
    <property type="project" value="InterPro"/>
</dbReference>
<organism evidence="2 3">
    <name type="scientific">candidate division WWE3 bacterium</name>
    <dbReference type="NCBI Taxonomy" id="2053526"/>
    <lineage>
        <taxon>Bacteria</taxon>
        <taxon>Katanobacteria</taxon>
    </lineage>
</organism>
<feature type="transmembrane region" description="Helical" evidence="1">
    <location>
        <begin position="74"/>
        <end position="104"/>
    </location>
</feature>
<keyword evidence="1" id="KW-0812">Transmembrane</keyword>
<dbReference type="InterPro" id="IPR003425">
    <property type="entry name" value="CCB3/YggT"/>
</dbReference>
<evidence type="ECO:0000256" key="1">
    <source>
        <dbReference type="SAM" id="Phobius"/>
    </source>
</evidence>
<gene>
    <name evidence="2" type="ORF">DIU24_02275</name>
</gene>
<name>A0A656PQE7_UNCKA</name>
<evidence type="ECO:0000313" key="2">
    <source>
        <dbReference type="EMBL" id="HCQ40517.1"/>
    </source>
</evidence>
<evidence type="ECO:0008006" key="4">
    <source>
        <dbReference type="Google" id="ProtNLM"/>
    </source>
</evidence>
<sequence>MLVNRVYSYIPRLIESLINFVLSVIEGFLGLRILLKLFGASTTAPFVTWMYETTQPLLYPFQGMFPSPKLPEGFIIEFSALFALIAYAFMGYIATEALETLIYYGSRRRKKDGE</sequence>
<dbReference type="Pfam" id="PF02325">
    <property type="entry name" value="CCB3_YggT"/>
    <property type="match status" value="1"/>
</dbReference>
<feature type="transmembrane region" description="Helical" evidence="1">
    <location>
        <begin position="12"/>
        <end position="35"/>
    </location>
</feature>
<dbReference type="Proteomes" id="UP000262056">
    <property type="component" value="Unassembled WGS sequence"/>
</dbReference>
<dbReference type="AlphaFoldDB" id="A0A656PQE7"/>
<keyword evidence="1" id="KW-1133">Transmembrane helix</keyword>
<evidence type="ECO:0000313" key="3">
    <source>
        <dbReference type="Proteomes" id="UP000262056"/>
    </source>
</evidence>
<keyword evidence="1" id="KW-0472">Membrane</keyword>